<keyword evidence="2" id="KW-0418">Kinase</keyword>
<feature type="transmembrane region" description="Helical" evidence="4">
    <location>
        <begin position="56"/>
        <end position="78"/>
    </location>
</feature>
<dbReference type="InterPro" id="IPR036890">
    <property type="entry name" value="HATPase_C_sf"/>
</dbReference>
<reference evidence="6" key="1">
    <citation type="submission" date="2021-01" db="EMBL/GenBank/DDBJ databases">
        <title>Whole genome shotgun sequence of Rhizocola hellebori NBRC 109834.</title>
        <authorList>
            <person name="Komaki H."/>
            <person name="Tamura T."/>
        </authorList>
    </citation>
    <scope>NUCLEOTIDE SEQUENCE</scope>
    <source>
        <strain evidence="6">NBRC 109834</strain>
    </source>
</reference>
<keyword evidence="3" id="KW-0902">Two-component regulatory system</keyword>
<dbReference type="GO" id="GO:0046983">
    <property type="term" value="F:protein dimerization activity"/>
    <property type="evidence" value="ECO:0007669"/>
    <property type="project" value="InterPro"/>
</dbReference>
<feature type="transmembrane region" description="Helical" evidence="4">
    <location>
        <begin position="124"/>
        <end position="145"/>
    </location>
</feature>
<dbReference type="AlphaFoldDB" id="A0A8J3VHN4"/>
<gene>
    <name evidence="6" type="ORF">Rhe02_56510</name>
</gene>
<feature type="transmembrane region" description="Helical" evidence="4">
    <location>
        <begin position="98"/>
        <end position="117"/>
    </location>
</feature>
<keyword evidence="4" id="KW-0812">Transmembrane</keyword>
<feature type="transmembrane region" description="Helical" evidence="4">
    <location>
        <begin position="20"/>
        <end position="44"/>
    </location>
</feature>
<dbReference type="InterPro" id="IPR050482">
    <property type="entry name" value="Sensor_HK_TwoCompSys"/>
</dbReference>
<dbReference type="EMBL" id="BONY01000038">
    <property type="protein sequence ID" value="GIH07584.1"/>
    <property type="molecule type" value="Genomic_DNA"/>
</dbReference>
<comment type="caution">
    <text evidence="6">The sequence shown here is derived from an EMBL/GenBank/DDBJ whole genome shotgun (WGS) entry which is preliminary data.</text>
</comment>
<evidence type="ECO:0000259" key="5">
    <source>
        <dbReference type="Pfam" id="PF07730"/>
    </source>
</evidence>
<dbReference type="Pfam" id="PF07730">
    <property type="entry name" value="HisKA_3"/>
    <property type="match status" value="1"/>
</dbReference>
<evidence type="ECO:0000256" key="4">
    <source>
        <dbReference type="SAM" id="Phobius"/>
    </source>
</evidence>
<dbReference type="CDD" id="cd16917">
    <property type="entry name" value="HATPase_UhpB-NarQ-NarX-like"/>
    <property type="match status" value="1"/>
</dbReference>
<keyword evidence="7" id="KW-1185">Reference proteome</keyword>
<accession>A0A8J3VHN4</accession>
<dbReference type="Proteomes" id="UP000612899">
    <property type="component" value="Unassembled WGS sequence"/>
</dbReference>
<keyword evidence="4" id="KW-1133">Transmembrane helix</keyword>
<keyword evidence="4" id="KW-0472">Membrane</keyword>
<evidence type="ECO:0000256" key="1">
    <source>
        <dbReference type="ARBA" id="ARBA00022679"/>
    </source>
</evidence>
<dbReference type="GO" id="GO:0000155">
    <property type="term" value="F:phosphorelay sensor kinase activity"/>
    <property type="evidence" value="ECO:0007669"/>
    <property type="project" value="InterPro"/>
</dbReference>
<organism evidence="6 7">
    <name type="scientific">Rhizocola hellebori</name>
    <dbReference type="NCBI Taxonomy" id="1392758"/>
    <lineage>
        <taxon>Bacteria</taxon>
        <taxon>Bacillati</taxon>
        <taxon>Actinomycetota</taxon>
        <taxon>Actinomycetes</taxon>
        <taxon>Micromonosporales</taxon>
        <taxon>Micromonosporaceae</taxon>
        <taxon>Rhizocola</taxon>
    </lineage>
</organism>
<keyword evidence="1" id="KW-0808">Transferase</keyword>
<proteinExistence type="predicted"/>
<dbReference type="InterPro" id="IPR011712">
    <property type="entry name" value="Sig_transdc_His_kin_sub3_dim/P"/>
</dbReference>
<protein>
    <recommendedName>
        <fullName evidence="5">Signal transduction histidine kinase subgroup 3 dimerisation and phosphoacceptor domain-containing protein</fullName>
    </recommendedName>
</protein>
<feature type="domain" description="Signal transduction histidine kinase subgroup 3 dimerisation and phosphoacceptor" evidence="5">
    <location>
        <begin position="170"/>
        <end position="234"/>
    </location>
</feature>
<dbReference type="Gene3D" id="3.30.565.10">
    <property type="entry name" value="Histidine kinase-like ATPase, C-terminal domain"/>
    <property type="match status" value="1"/>
</dbReference>
<evidence type="ECO:0000256" key="2">
    <source>
        <dbReference type="ARBA" id="ARBA00022777"/>
    </source>
</evidence>
<evidence type="ECO:0000313" key="7">
    <source>
        <dbReference type="Proteomes" id="UP000612899"/>
    </source>
</evidence>
<evidence type="ECO:0000313" key="6">
    <source>
        <dbReference type="EMBL" id="GIH07584.1"/>
    </source>
</evidence>
<dbReference type="PANTHER" id="PTHR24421">
    <property type="entry name" value="NITRATE/NITRITE SENSOR PROTEIN NARX-RELATED"/>
    <property type="match status" value="1"/>
</dbReference>
<dbReference type="SUPFAM" id="SSF55874">
    <property type="entry name" value="ATPase domain of HSP90 chaperone/DNA topoisomerase II/histidine kinase"/>
    <property type="match status" value="1"/>
</dbReference>
<dbReference type="Gene3D" id="1.20.5.1930">
    <property type="match status" value="1"/>
</dbReference>
<dbReference type="PANTHER" id="PTHR24421:SF63">
    <property type="entry name" value="SENSOR HISTIDINE KINASE DESK"/>
    <property type="match status" value="1"/>
</dbReference>
<name>A0A8J3VHN4_9ACTN</name>
<evidence type="ECO:0000256" key="3">
    <source>
        <dbReference type="ARBA" id="ARBA00023012"/>
    </source>
</evidence>
<dbReference type="RefSeq" id="WP_203911369.1">
    <property type="nucleotide sequence ID" value="NZ_BONY01000038.1"/>
</dbReference>
<sequence length="371" mass="40066">MTVFGGFCLLGFLHVLYEGQLSVSLTLLSLVLMLALFGLQMLHLSPHGPKLRRSNLGHLVLLGQALIVYPPMLIYGPAWISLPGFVGGGALLVLSPSWGWTILGLVAASVGYIQALTIIPGEPLVISISYAIISTIITGLVIYGLTRLASVVTAMHAARTEMAKLAVAAERLRFARDLHDLLGYSLSAISLKSELTHRLVTKNPGRAEEELAQILEISRQALADVRAVASGYRELSFDDEAKSARSVLSAADVDVHMELLHRDLPPRVRTVLATVLREGVTNILRHSKAERCDITLRQTDSDVTIEIVNDGVPPGPREPLLDSGSGIHNLSNRVAYLDGSLTTSNSPDGYFRLRATIPTGREESELASTNT</sequence>
<dbReference type="GO" id="GO:0016020">
    <property type="term" value="C:membrane"/>
    <property type="evidence" value="ECO:0007669"/>
    <property type="project" value="InterPro"/>
</dbReference>